<dbReference type="GO" id="GO:0006952">
    <property type="term" value="P:defense response"/>
    <property type="evidence" value="ECO:0007669"/>
    <property type="project" value="UniProtKB-KW"/>
</dbReference>
<evidence type="ECO:0000256" key="4">
    <source>
        <dbReference type="ARBA" id="ARBA00022741"/>
    </source>
</evidence>
<dbReference type="Gene3D" id="1.20.5.4130">
    <property type="match status" value="1"/>
</dbReference>
<evidence type="ECO:0000259" key="7">
    <source>
        <dbReference type="Pfam" id="PF18052"/>
    </source>
</evidence>
<keyword evidence="4" id="KW-0547">Nucleotide-binding</keyword>
<dbReference type="EMBL" id="LT934118">
    <property type="protein sequence ID" value="VAI02963.1"/>
    <property type="molecule type" value="Genomic_DNA"/>
</dbReference>
<reference evidence="8 9" key="1">
    <citation type="submission" date="2017-09" db="EMBL/GenBank/DDBJ databases">
        <authorList>
            <consortium name="International Durum Wheat Genome Sequencing Consortium (IDWGSC)"/>
            <person name="Milanesi L."/>
        </authorList>
    </citation>
    <scope>NUCLEOTIDE SEQUENCE [LARGE SCALE GENOMIC DNA]</scope>
    <source>
        <strain evidence="9">cv. Svevo</strain>
    </source>
</reference>
<evidence type="ECO:0000256" key="1">
    <source>
        <dbReference type="ARBA" id="ARBA00008894"/>
    </source>
</evidence>
<evidence type="ECO:0000313" key="9">
    <source>
        <dbReference type="Proteomes" id="UP000324705"/>
    </source>
</evidence>
<accession>A0A9R0SZD9</accession>
<evidence type="ECO:0000256" key="3">
    <source>
        <dbReference type="ARBA" id="ARBA00022737"/>
    </source>
</evidence>
<comment type="similarity">
    <text evidence="1">Belongs to the disease resistance NB-LRR family.</text>
</comment>
<dbReference type="PANTHER" id="PTHR19338">
    <property type="entry name" value="TRANSLOCASE OF INNER MITOCHONDRIAL MEMBRANE 13 HOMOLOG"/>
    <property type="match status" value="1"/>
</dbReference>
<dbReference type="GO" id="GO:0043531">
    <property type="term" value="F:ADP binding"/>
    <property type="evidence" value="ECO:0007669"/>
    <property type="project" value="InterPro"/>
</dbReference>
<dbReference type="InterPro" id="IPR027417">
    <property type="entry name" value="P-loop_NTPase"/>
</dbReference>
<gene>
    <name evidence="8" type="ORF">TRITD_4Bv1G033110</name>
</gene>
<evidence type="ECO:0008006" key="10">
    <source>
        <dbReference type="Google" id="ProtNLM"/>
    </source>
</evidence>
<dbReference type="Gene3D" id="3.40.50.300">
    <property type="entry name" value="P-loop containing nucleotide triphosphate hydrolases"/>
    <property type="match status" value="1"/>
</dbReference>
<dbReference type="CDD" id="cd14798">
    <property type="entry name" value="RX-CC_like"/>
    <property type="match status" value="1"/>
</dbReference>
<sequence>MADLAVGLAKSVVEGALTKAQSAIEEDSKLRQSAQRDLVFITGEFQMMQSFLKLADDERTRNIVVRTWVRQIRELAYDVEDCIEFVLHLDKKSQWWRRLLPAFVSAARQPLDEAIAEIRQLKIRVEDVSSRNARYSLISDSGSKPVVVHQQPPAAARAAMGATAFHMLVEATDIAKRQYGDLTQLITKKDNGFQVISVWGTGGDLGTLSIIRKAFDDPEICQNFTCRAWIKLVHPFNPHEFIRSLRVQFYANSCKEPGSIIGVGVLKMMEATQDDLETFMEELNSKKYIIVLEDVSTIVDWDAVRMFIPSSKNGSCIIVSTQQSEIASVCVGHSYQVLELKQFSTEHSVYAFTEGLKVMELKLRRYQQSMKRDLIQFTPLELMQPLLG</sequence>
<dbReference type="AlphaFoldDB" id="A0A9R0SZD9"/>
<keyword evidence="3" id="KW-0677">Repeat</keyword>
<dbReference type="PANTHER" id="PTHR19338:SF58">
    <property type="entry name" value="OS09G0517100 PROTEIN"/>
    <property type="match status" value="1"/>
</dbReference>
<dbReference type="Pfam" id="PF00931">
    <property type="entry name" value="NB-ARC"/>
    <property type="match status" value="1"/>
</dbReference>
<evidence type="ECO:0000256" key="5">
    <source>
        <dbReference type="ARBA" id="ARBA00022821"/>
    </source>
</evidence>
<keyword evidence="2" id="KW-0433">Leucine-rich repeat</keyword>
<proteinExistence type="inferred from homology"/>
<dbReference type="InterPro" id="IPR038005">
    <property type="entry name" value="RX-like_CC"/>
</dbReference>
<evidence type="ECO:0000259" key="6">
    <source>
        <dbReference type="Pfam" id="PF00931"/>
    </source>
</evidence>
<dbReference type="Gramene" id="TRITD4Bv1G033110.1">
    <property type="protein sequence ID" value="TRITD4Bv1G033110.1"/>
    <property type="gene ID" value="TRITD4Bv1G033110"/>
</dbReference>
<name>A0A9R0SZD9_TRITD</name>
<keyword evidence="5" id="KW-0611">Plant defense</keyword>
<keyword evidence="9" id="KW-1185">Reference proteome</keyword>
<dbReference type="InterPro" id="IPR041118">
    <property type="entry name" value="Rx_N"/>
</dbReference>
<organism evidence="8 9">
    <name type="scientific">Triticum turgidum subsp. durum</name>
    <name type="common">Durum wheat</name>
    <name type="synonym">Triticum durum</name>
    <dbReference type="NCBI Taxonomy" id="4567"/>
    <lineage>
        <taxon>Eukaryota</taxon>
        <taxon>Viridiplantae</taxon>
        <taxon>Streptophyta</taxon>
        <taxon>Embryophyta</taxon>
        <taxon>Tracheophyta</taxon>
        <taxon>Spermatophyta</taxon>
        <taxon>Magnoliopsida</taxon>
        <taxon>Liliopsida</taxon>
        <taxon>Poales</taxon>
        <taxon>Poaceae</taxon>
        <taxon>BOP clade</taxon>
        <taxon>Pooideae</taxon>
        <taxon>Triticodae</taxon>
        <taxon>Triticeae</taxon>
        <taxon>Triticinae</taxon>
        <taxon>Triticum</taxon>
    </lineage>
</organism>
<dbReference type="Proteomes" id="UP000324705">
    <property type="component" value="Chromosome 4B"/>
</dbReference>
<dbReference type="Pfam" id="PF18052">
    <property type="entry name" value="Rx_N"/>
    <property type="match status" value="1"/>
</dbReference>
<feature type="domain" description="NB-ARC" evidence="6">
    <location>
        <begin position="188"/>
        <end position="350"/>
    </location>
</feature>
<feature type="domain" description="Disease resistance N-terminal" evidence="7">
    <location>
        <begin position="12"/>
        <end position="95"/>
    </location>
</feature>
<dbReference type="InterPro" id="IPR002182">
    <property type="entry name" value="NB-ARC"/>
</dbReference>
<dbReference type="SUPFAM" id="SSF52540">
    <property type="entry name" value="P-loop containing nucleoside triphosphate hydrolases"/>
    <property type="match status" value="1"/>
</dbReference>
<evidence type="ECO:0000313" key="8">
    <source>
        <dbReference type="EMBL" id="VAI02963.1"/>
    </source>
</evidence>
<evidence type="ECO:0000256" key="2">
    <source>
        <dbReference type="ARBA" id="ARBA00022614"/>
    </source>
</evidence>
<protein>
    <recommendedName>
        <fullName evidence="10">Rx N-terminal domain-containing protein</fullName>
    </recommendedName>
</protein>